<dbReference type="Gene3D" id="3.40.50.720">
    <property type="entry name" value="NAD(P)-binding Rossmann-like Domain"/>
    <property type="match status" value="1"/>
</dbReference>
<protein>
    <recommendedName>
        <fullName evidence="2">Gfo/Idh/MocA-like oxidoreductase N-terminal domain-containing protein</fullName>
    </recommendedName>
</protein>
<reference evidence="3 4" key="1">
    <citation type="submission" date="2024-02" db="EMBL/GenBank/DDBJ databases">
        <title>De novo assembly and annotation of 12 fungi associated with fruit tree decline syndrome in Ontario, Canada.</title>
        <authorList>
            <person name="Sulman M."/>
            <person name="Ellouze W."/>
            <person name="Ilyukhin E."/>
        </authorList>
    </citation>
    <scope>NUCLEOTIDE SEQUENCE [LARGE SCALE GENOMIC DNA]</scope>
    <source>
        <strain evidence="3 4">M1-105</strain>
    </source>
</reference>
<dbReference type="InterPro" id="IPR051450">
    <property type="entry name" value="Gfo/Idh/MocA_Oxidoreductases"/>
</dbReference>
<keyword evidence="4" id="KW-1185">Reference proteome</keyword>
<dbReference type="Gene3D" id="3.30.360.10">
    <property type="entry name" value="Dihydrodipicolinate Reductase, domain 2"/>
    <property type="match status" value="2"/>
</dbReference>
<dbReference type="PANTHER" id="PTHR43377:SF12">
    <property type="entry name" value="BINDING ROSSMANN FOLD OXIDOREDUCTASE, PUTATIVE (AFU_ORTHOLOGUE AFUA_3G11840)-RELATED"/>
    <property type="match status" value="1"/>
</dbReference>
<proteinExistence type="predicted"/>
<accession>A0ABR3SZS2</accession>
<dbReference type="SUPFAM" id="SSF51735">
    <property type="entry name" value="NAD(P)-binding Rossmann-fold domains"/>
    <property type="match status" value="1"/>
</dbReference>
<gene>
    <name evidence="3" type="ORF">SLS56_003303</name>
</gene>
<dbReference type="EMBL" id="JAJVDC020000026">
    <property type="protein sequence ID" value="KAL1632813.1"/>
    <property type="molecule type" value="Genomic_DNA"/>
</dbReference>
<dbReference type="Pfam" id="PF01408">
    <property type="entry name" value="GFO_IDH_MocA"/>
    <property type="match status" value="1"/>
</dbReference>
<feature type="region of interest" description="Disordered" evidence="1">
    <location>
        <begin position="1"/>
        <end position="39"/>
    </location>
</feature>
<comment type="caution">
    <text evidence="3">The sequence shown here is derived from an EMBL/GenBank/DDBJ whole genome shotgun (WGS) entry which is preliminary data.</text>
</comment>
<dbReference type="SUPFAM" id="SSF55347">
    <property type="entry name" value="Glyceraldehyde-3-phosphate dehydrogenase-like, C-terminal domain"/>
    <property type="match status" value="1"/>
</dbReference>
<evidence type="ECO:0000259" key="2">
    <source>
        <dbReference type="Pfam" id="PF01408"/>
    </source>
</evidence>
<dbReference type="Proteomes" id="UP001521116">
    <property type="component" value="Unassembled WGS sequence"/>
</dbReference>
<dbReference type="PANTHER" id="PTHR43377">
    <property type="entry name" value="BILIVERDIN REDUCTASE A"/>
    <property type="match status" value="1"/>
</dbReference>
<name>A0ABR3SZS2_9PEZI</name>
<feature type="compositionally biased region" description="Low complexity" evidence="1">
    <location>
        <begin position="17"/>
        <end position="31"/>
    </location>
</feature>
<evidence type="ECO:0000313" key="3">
    <source>
        <dbReference type="EMBL" id="KAL1632813.1"/>
    </source>
</evidence>
<organism evidence="3 4">
    <name type="scientific">Neofusicoccum ribis</name>
    <dbReference type="NCBI Taxonomy" id="45134"/>
    <lineage>
        <taxon>Eukaryota</taxon>
        <taxon>Fungi</taxon>
        <taxon>Dikarya</taxon>
        <taxon>Ascomycota</taxon>
        <taxon>Pezizomycotina</taxon>
        <taxon>Dothideomycetes</taxon>
        <taxon>Dothideomycetes incertae sedis</taxon>
        <taxon>Botryosphaeriales</taxon>
        <taxon>Botryosphaeriaceae</taxon>
        <taxon>Neofusicoccum</taxon>
    </lineage>
</organism>
<sequence length="550" mass="60038">MHNNTLPAAKSGEEPIPTTTATSTKPSSKLPLRPKKLLADSPSPPRILVIGAGSRGTAYAGAIATHTAATIVAVAEPVAFKRREFVRAFMDGSSGDGDGDGDDGSGDGQRGFAGWREWVAWERGRRAGGKAASVDAAFVCVLDEQHREVVQGLAPLGLAVMCEKPLATTLADCVAIYEAMLRGGGAAPQVFSIGHVLRYSPHNMLLRRLVRGEGVVGEVLSVEHTEPVGWWHFSHSFVRGNWRRESTTAPSLLTKSCHDIDFLLWMLSEPAKEGEKAHKPAFLSSTGKLNFYRKARKPAAAGAATNCLSCPIEKDCMFSAKKIYGERHLRNGNAKWPVKIVNPEIEDCLSTMGLDAAENMLLKDLSEDWTSDTPSEEVRRRPWFGRCVWEADNDVCDDQCVTITWEDDAASGSLAKTAQFHMVAFTEKICERRGRIYGTKGEIEYDSATIKLHDFATGHTETFYPEQPGGGHGGGDDGLATQFVQAVGAVKDGRMGVEEAQKRFIGCTLEEVVQSHAMVFAAEDARKQRAVVDWPSWWQKNVEERLPPKA</sequence>
<dbReference type="InterPro" id="IPR000683">
    <property type="entry name" value="Gfo/Idh/MocA-like_OxRdtase_N"/>
</dbReference>
<dbReference type="InterPro" id="IPR036291">
    <property type="entry name" value="NAD(P)-bd_dom_sf"/>
</dbReference>
<feature type="domain" description="Gfo/Idh/MocA-like oxidoreductase N-terminal" evidence="2">
    <location>
        <begin position="133"/>
        <end position="180"/>
    </location>
</feature>
<evidence type="ECO:0000313" key="4">
    <source>
        <dbReference type="Proteomes" id="UP001521116"/>
    </source>
</evidence>
<evidence type="ECO:0000256" key="1">
    <source>
        <dbReference type="SAM" id="MobiDB-lite"/>
    </source>
</evidence>